<proteinExistence type="predicted"/>
<evidence type="ECO:0008006" key="4">
    <source>
        <dbReference type="Google" id="ProtNLM"/>
    </source>
</evidence>
<feature type="transmembrane region" description="Helical" evidence="1">
    <location>
        <begin position="48"/>
        <end position="71"/>
    </location>
</feature>
<gene>
    <name evidence="2" type="ORF">GT755_15860</name>
</gene>
<feature type="transmembrane region" description="Helical" evidence="1">
    <location>
        <begin position="9"/>
        <end position="28"/>
    </location>
</feature>
<evidence type="ECO:0000256" key="1">
    <source>
        <dbReference type="SAM" id="Phobius"/>
    </source>
</evidence>
<dbReference type="Proteomes" id="UP000479526">
    <property type="component" value="Unassembled WGS sequence"/>
</dbReference>
<reference evidence="2 3" key="1">
    <citation type="submission" date="2020-01" db="EMBL/GenBank/DDBJ databases">
        <title>Herbidospora sp. NEAU-GS84 nov., a novel actinomycete isolated from soil.</title>
        <authorList>
            <person name="Han L."/>
        </authorList>
    </citation>
    <scope>NUCLEOTIDE SEQUENCE [LARGE SCALE GENOMIC DNA]</scope>
    <source>
        <strain evidence="2 3">NEAU-GS84</strain>
    </source>
</reference>
<dbReference type="RefSeq" id="WP_161480459.1">
    <property type="nucleotide sequence ID" value="NZ_WXEW01000004.1"/>
</dbReference>
<protein>
    <recommendedName>
        <fullName evidence="4">DUF4386 family protein</fullName>
    </recommendedName>
</protein>
<evidence type="ECO:0000313" key="3">
    <source>
        <dbReference type="Proteomes" id="UP000479526"/>
    </source>
</evidence>
<keyword evidence="3" id="KW-1185">Reference proteome</keyword>
<feature type="transmembrane region" description="Helical" evidence="1">
    <location>
        <begin position="158"/>
        <end position="174"/>
    </location>
</feature>
<accession>A0A7C9JEK0</accession>
<dbReference type="AlphaFoldDB" id="A0A7C9JEK0"/>
<comment type="caution">
    <text evidence="2">The sequence shown here is derived from an EMBL/GenBank/DDBJ whole genome shotgun (WGS) entry which is preliminary data.</text>
</comment>
<organism evidence="2 3">
    <name type="scientific">Herbidospora solisilvae</name>
    <dbReference type="NCBI Taxonomy" id="2696284"/>
    <lineage>
        <taxon>Bacteria</taxon>
        <taxon>Bacillati</taxon>
        <taxon>Actinomycetota</taxon>
        <taxon>Actinomycetes</taxon>
        <taxon>Streptosporangiales</taxon>
        <taxon>Streptosporangiaceae</taxon>
        <taxon>Herbidospora</taxon>
    </lineage>
</organism>
<evidence type="ECO:0000313" key="2">
    <source>
        <dbReference type="EMBL" id="NAS23163.1"/>
    </source>
</evidence>
<feature type="transmembrane region" description="Helical" evidence="1">
    <location>
        <begin position="128"/>
        <end position="151"/>
    </location>
</feature>
<name>A0A7C9JEK0_9ACTN</name>
<keyword evidence="1" id="KW-0472">Membrane</keyword>
<dbReference type="EMBL" id="WXEW01000004">
    <property type="protein sequence ID" value="NAS23163.1"/>
    <property type="molecule type" value="Genomic_DNA"/>
</dbReference>
<feature type="transmembrane region" description="Helical" evidence="1">
    <location>
        <begin position="78"/>
        <end position="98"/>
    </location>
</feature>
<keyword evidence="1" id="KW-0812">Transmembrane</keyword>
<sequence length="209" mass="21798">MTDNYRRTVAAGALVAWPVLLFAAFLTSPPGEEHDPAVFAAMPGQVQVSGLLFLYATLAMIPAFFGLAALLYPRSRGLANTGLTLGLFGTAAACTLFTTDFYDLALAQTVPAETAVRVTAVANELPGFLFGMLFPGFLTHVGTLVLLVGLAVKKAAPWWVPVAVVAGIAVPFVVAGSSPAVQSIGALLELAALGWTARELLRTPTREPA</sequence>
<keyword evidence="1" id="KW-1133">Transmembrane helix</keyword>